<dbReference type="PANTHER" id="PTHR30435">
    <property type="entry name" value="FLAGELLAR PROTEIN"/>
    <property type="match status" value="1"/>
</dbReference>
<evidence type="ECO:0000259" key="7">
    <source>
        <dbReference type="Pfam" id="PF06429"/>
    </source>
</evidence>
<gene>
    <name evidence="8" type="primary">flgC</name>
    <name evidence="8" type="ORF">JCR33_23460</name>
</gene>
<accession>A0A934MIE3</accession>
<dbReference type="InterPro" id="IPR010930">
    <property type="entry name" value="Flg_bb/hook_C_dom"/>
</dbReference>
<dbReference type="NCBIfam" id="TIGR01395">
    <property type="entry name" value="FlgC"/>
    <property type="match status" value="1"/>
</dbReference>
<protein>
    <recommendedName>
        <fullName evidence="3 6">Flagellar basal-body rod protein FlgC</fullName>
    </recommendedName>
</protein>
<comment type="similarity">
    <text evidence="2">Belongs to the flagella basal body rod proteins family.</text>
</comment>
<dbReference type="Pfam" id="PF06429">
    <property type="entry name" value="Flg_bbr_C"/>
    <property type="match status" value="1"/>
</dbReference>
<keyword evidence="9" id="KW-1185">Reference proteome</keyword>
<keyword evidence="8" id="KW-0966">Cell projection</keyword>
<evidence type="ECO:0000256" key="3">
    <source>
        <dbReference type="ARBA" id="ARBA00017941"/>
    </source>
</evidence>
<reference evidence="8" key="1">
    <citation type="submission" date="2020-12" db="EMBL/GenBank/DDBJ databases">
        <title>Bacterial taxonomy.</title>
        <authorList>
            <person name="Pan X."/>
        </authorList>
    </citation>
    <scope>NUCLEOTIDE SEQUENCE</scope>
    <source>
        <strain evidence="8">B2012</strain>
    </source>
</reference>
<dbReference type="PANTHER" id="PTHR30435:SF2">
    <property type="entry name" value="FLAGELLAR BASAL-BODY ROD PROTEIN FLGC"/>
    <property type="match status" value="1"/>
</dbReference>
<comment type="subunit">
    <text evidence="5 6">The basal body constitutes a major portion of the flagellar organelle and consists of four rings (L,P,S, and M) mounted on a central rod. The rod consists of about 26 subunits of FlgG in the distal portion, and FlgB, FlgC and FlgF are thought to build up the proximal portion of the rod with about 6 subunits each.</text>
</comment>
<comment type="subcellular location">
    <subcellularLocation>
        <location evidence="1 6">Bacterial flagellum basal body</location>
    </subcellularLocation>
</comment>
<dbReference type="GO" id="GO:0030694">
    <property type="term" value="C:bacterial-type flagellum basal body, rod"/>
    <property type="evidence" value="ECO:0007669"/>
    <property type="project" value="UniProtKB-UniRule"/>
</dbReference>
<organism evidence="8 9">
    <name type="scientific">Acuticoccus mangrovi</name>
    <dbReference type="NCBI Taxonomy" id="2796142"/>
    <lineage>
        <taxon>Bacteria</taxon>
        <taxon>Pseudomonadati</taxon>
        <taxon>Pseudomonadota</taxon>
        <taxon>Alphaproteobacteria</taxon>
        <taxon>Hyphomicrobiales</taxon>
        <taxon>Amorphaceae</taxon>
        <taxon>Acuticoccus</taxon>
    </lineage>
</organism>
<evidence type="ECO:0000256" key="5">
    <source>
        <dbReference type="ARBA" id="ARBA00025933"/>
    </source>
</evidence>
<feature type="domain" description="Flagellar basal-body/hook protein C-terminal" evidence="7">
    <location>
        <begin position="95"/>
        <end position="138"/>
    </location>
</feature>
<dbReference type="AlphaFoldDB" id="A0A934MIE3"/>
<evidence type="ECO:0000313" key="8">
    <source>
        <dbReference type="EMBL" id="MBJ3778678.1"/>
    </source>
</evidence>
<keyword evidence="4 6" id="KW-0975">Bacterial flagellum</keyword>
<dbReference type="EMBL" id="JAEKJA010000034">
    <property type="protein sequence ID" value="MBJ3778678.1"/>
    <property type="molecule type" value="Genomic_DNA"/>
</dbReference>
<dbReference type="InterPro" id="IPR019776">
    <property type="entry name" value="Flagellar_basal_body_rod_CS"/>
</dbReference>
<dbReference type="GO" id="GO:0071978">
    <property type="term" value="P:bacterial-type flagellum-dependent swarming motility"/>
    <property type="evidence" value="ECO:0007669"/>
    <property type="project" value="TreeGrafter"/>
</dbReference>
<dbReference type="InterPro" id="IPR006299">
    <property type="entry name" value="FlgC"/>
</dbReference>
<evidence type="ECO:0000256" key="1">
    <source>
        <dbReference type="ARBA" id="ARBA00004117"/>
    </source>
</evidence>
<comment type="caution">
    <text evidence="8">The sequence shown here is derived from an EMBL/GenBank/DDBJ whole genome shotgun (WGS) entry which is preliminary data.</text>
</comment>
<dbReference type="PROSITE" id="PS00588">
    <property type="entry name" value="FLAGELLA_BB_ROD"/>
    <property type="match status" value="1"/>
</dbReference>
<proteinExistence type="inferred from homology"/>
<keyword evidence="8" id="KW-0969">Cilium</keyword>
<evidence type="ECO:0000256" key="6">
    <source>
        <dbReference type="RuleBase" id="RU362062"/>
    </source>
</evidence>
<keyword evidence="8" id="KW-0282">Flagellum</keyword>
<evidence type="ECO:0000256" key="4">
    <source>
        <dbReference type="ARBA" id="ARBA00023143"/>
    </source>
</evidence>
<evidence type="ECO:0000256" key="2">
    <source>
        <dbReference type="ARBA" id="ARBA00009677"/>
    </source>
</evidence>
<name>A0A934MIE3_9HYPH</name>
<evidence type="ECO:0000313" key="9">
    <source>
        <dbReference type="Proteomes" id="UP000609531"/>
    </source>
</evidence>
<sequence length="143" mass="15500">MIAGADPLAMVTRVAGAGLEAQSYRLRVVSENIANHRSTSATPGGDPYQRKTIVFAAELDRAIGAWSVDVKRTSLDGAPFVVEHDPHHPAANAEGEVKYPNVNLLTEMADMREANLSYEANLQMMRSARSMISMTIDLLRSGS</sequence>
<dbReference type="Proteomes" id="UP000609531">
    <property type="component" value="Unassembled WGS sequence"/>
</dbReference>